<reference evidence="4" key="1">
    <citation type="submission" date="2021-03" db="EMBL/GenBank/DDBJ databases">
        <authorList>
            <person name="Bekaert M."/>
        </authorList>
    </citation>
    <scope>NUCLEOTIDE SEQUENCE</scope>
</reference>
<feature type="region of interest" description="Disordered" evidence="1">
    <location>
        <begin position="457"/>
        <end position="483"/>
    </location>
</feature>
<comment type="caution">
    <text evidence="4">The sequence shown here is derived from an EMBL/GenBank/DDBJ whole genome shotgun (WGS) entry which is preliminary data.</text>
</comment>
<dbReference type="InterPro" id="IPR036179">
    <property type="entry name" value="Ig-like_dom_sf"/>
</dbReference>
<name>A0A8S3QD52_MYTED</name>
<keyword evidence="2" id="KW-0472">Membrane</keyword>
<keyword evidence="3" id="KW-0732">Signal</keyword>
<feature type="region of interest" description="Disordered" evidence="1">
    <location>
        <begin position="939"/>
        <end position="958"/>
    </location>
</feature>
<evidence type="ECO:0000256" key="2">
    <source>
        <dbReference type="SAM" id="Phobius"/>
    </source>
</evidence>
<feature type="signal peptide" evidence="3">
    <location>
        <begin position="1"/>
        <end position="16"/>
    </location>
</feature>
<evidence type="ECO:0000256" key="3">
    <source>
        <dbReference type="SAM" id="SignalP"/>
    </source>
</evidence>
<keyword evidence="2" id="KW-1133">Transmembrane helix</keyword>
<protein>
    <recommendedName>
        <fullName evidence="6">Ig-like domain-containing protein</fullName>
    </recommendedName>
</protein>
<dbReference type="Gene3D" id="2.60.40.10">
    <property type="entry name" value="Immunoglobulins"/>
    <property type="match status" value="1"/>
</dbReference>
<dbReference type="OrthoDB" id="6176048at2759"/>
<feature type="region of interest" description="Disordered" evidence="1">
    <location>
        <begin position="102"/>
        <end position="126"/>
    </location>
</feature>
<evidence type="ECO:0008006" key="6">
    <source>
        <dbReference type="Google" id="ProtNLM"/>
    </source>
</evidence>
<feature type="chain" id="PRO_5035773684" description="Ig-like domain-containing protein" evidence="3">
    <location>
        <begin position="17"/>
        <end position="1199"/>
    </location>
</feature>
<organism evidence="4 5">
    <name type="scientific">Mytilus edulis</name>
    <name type="common">Blue mussel</name>
    <dbReference type="NCBI Taxonomy" id="6550"/>
    <lineage>
        <taxon>Eukaryota</taxon>
        <taxon>Metazoa</taxon>
        <taxon>Spiralia</taxon>
        <taxon>Lophotrochozoa</taxon>
        <taxon>Mollusca</taxon>
        <taxon>Bivalvia</taxon>
        <taxon>Autobranchia</taxon>
        <taxon>Pteriomorphia</taxon>
        <taxon>Mytilida</taxon>
        <taxon>Mytiloidea</taxon>
        <taxon>Mytilidae</taxon>
        <taxon>Mytilinae</taxon>
        <taxon>Mytilus</taxon>
    </lineage>
</organism>
<sequence>MKTYAAILCFIDLIFAWKINPLQHGFEDKSINATVVNTYTNSPQSGNTRTDGEMSEDKINNNITNSIPSCTILDNDRHQENLVALCEGKPKQLDIGVELEDSKSKDDGEISGNSENGFAVIEEDSSNEYSNTIEDTQCKEYNDINEEECNNASDFVGFMKEYDKREDYSILFNMQLYLRFFAISLFWIIVKLVKIVTATIVSFLEMVVMKQVNKEDTRTSGIQQWRLLSLSDIRNPKEDYIHTKVNNAVHSKDSDDYIQHKEHSFVIIDIDYKEVVAEVQKEYDDSKSKHTSDKCPKKEYDINRRQSVVVAQWINADIDGKRVTDKVQRKVGDEVNAKVLLDYSLEENVIVGEKMVGDILAQRDDSNDEKAVVDIRGCNKFVLKRVDEIPDKVNDFHGEMEAAKVKVENFEIDGEKTEKEDENESEMTLKEICADDKMIRNDDFLTSRWTTSEYVEKDKETVGKSQLQNNDLDSENVEENYDSKRKTAVGKILESGVDVDGKEAACCNSENENVEQTENVDGKKIFGSRIEDTETVTEIGETNNLRDTKVFVEQDNKEDNISTRNAVCEIQETTSYNINATQANRDSFDHSKATVIQKDWNNFETVILLLLVFAIPCTNGQLATEVKWSLHTNPVIFGSNATLCCIMQSPATNHIAWVRDPDAIVVATGDSPSNRTKYSASVELRGNLTYYWLTIINVDMTDVNVNYKCESGFVFLEKKLEMREDSFKENITGNVSSEENRELFNVQMTFGISEDMCENNIIVYCVLGKETAFIDLPSSNNKTPTHMQMTMSNFSNIIYANEGSEIEVLNVKIELGSPILASQNVDLQTDDSVLLSVKFYSVPKPISIVWLENDKRLNFKRSSLMRTIIALKISETEVQVDGFSSNLLLEEPILYDSQFSCVVTNEYGYMDVLIDKRLLVGLIKDGNAITKIIQTSTSSKSNTSSLKPAGYTDEPTHTSTETLTNDQIYIMICGVVLVILFIVVTVFIKNQIRINQTHKRTDQQPVVPLVALQYQEHERSSDLLDLPQRNIENPEYEEINIAPIEVEIEETEDYLTPEHVSSKSGSDSSIERQYLELGPPHTYEEISLSRRELQVYSTFTDLMPVLDKDTIPFDRGISDHDGTYVTINCGFSKRRTYNRSIWDYKKGDYDLMKQKVVEKNWEHLISDASDVHVAATNFTNSFFNIASECIPTRGSNYKM</sequence>
<dbReference type="EMBL" id="CAJPWZ010000459">
    <property type="protein sequence ID" value="CAG2193403.1"/>
    <property type="molecule type" value="Genomic_DNA"/>
</dbReference>
<proteinExistence type="predicted"/>
<dbReference type="Proteomes" id="UP000683360">
    <property type="component" value="Unassembled WGS sequence"/>
</dbReference>
<evidence type="ECO:0000313" key="4">
    <source>
        <dbReference type="EMBL" id="CAG2193403.1"/>
    </source>
</evidence>
<keyword evidence="5" id="KW-1185">Reference proteome</keyword>
<dbReference type="SUPFAM" id="SSF48726">
    <property type="entry name" value="Immunoglobulin"/>
    <property type="match status" value="1"/>
</dbReference>
<evidence type="ECO:0000256" key="1">
    <source>
        <dbReference type="SAM" id="MobiDB-lite"/>
    </source>
</evidence>
<gene>
    <name evidence="4" type="ORF">MEDL_8345</name>
</gene>
<dbReference type="InterPro" id="IPR013783">
    <property type="entry name" value="Ig-like_fold"/>
</dbReference>
<accession>A0A8S3QD52</accession>
<feature type="transmembrane region" description="Helical" evidence="2">
    <location>
        <begin position="968"/>
        <end position="988"/>
    </location>
</feature>
<feature type="transmembrane region" description="Helical" evidence="2">
    <location>
        <begin position="180"/>
        <end position="204"/>
    </location>
</feature>
<evidence type="ECO:0000313" key="5">
    <source>
        <dbReference type="Proteomes" id="UP000683360"/>
    </source>
</evidence>
<keyword evidence="2" id="KW-0812">Transmembrane</keyword>
<dbReference type="AlphaFoldDB" id="A0A8S3QD52"/>